<gene>
    <name evidence="2" type="ORF">SORBI_3009G228201</name>
</gene>
<sequence length="199" mass="22267">MRSPLVVAFAVAVVVTAAAAPVADEAPTKVRLNKINLLLRCSVSPSSFTSPSSRHPSYLCSVSPFSSSTSPSSRHPQICASPTRIHRVPPPPSLLCSHRSRRSRQLFLWRCRTDFVFTGIQTWSSFFFPQRRQQPYSSVAWRMLHHRLRRPTLNRRLARPSTWVYAPSAPLRPPSGESVVVNAFVVAVVLIRSLDPDII</sequence>
<evidence type="ECO:0000313" key="3">
    <source>
        <dbReference type="Proteomes" id="UP000000768"/>
    </source>
</evidence>
<feature type="signal peptide" evidence="1">
    <location>
        <begin position="1"/>
        <end position="19"/>
    </location>
</feature>
<organism evidence="2 3">
    <name type="scientific">Sorghum bicolor</name>
    <name type="common">Sorghum</name>
    <name type="synonym">Sorghum vulgare</name>
    <dbReference type="NCBI Taxonomy" id="4558"/>
    <lineage>
        <taxon>Eukaryota</taxon>
        <taxon>Viridiplantae</taxon>
        <taxon>Streptophyta</taxon>
        <taxon>Embryophyta</taxon>
        <taxon>Tracheophyta</taxon>
        <taxon>Spermatophyta</taxon>
        <taxon>Magnoliopsida</taxon>
        <taxon>Liliopsida</taxon>
        <taxon>Poales</taxon>
        <taxon>Poaceae</taxon>
        <taxon>PACMAD clade</taxon>
        <taxon>Panicoideae</taxon>
        <taxon>Andropogonodae</taxon>
        <taxon>Andropogoneae</taxon>
        <taxon>Sorghinae</taxon>
        <taxon>Sorghum</taxon>
    </lineage>
</organism>
<dbReference type="Gramene" id="OQU78409">
    <property type="protein sequence ID" value="OQU78409"/>
    <property type="gene ID" value="SORBI_3009G228201"/>
</dbReference>
<keyword evidence="1" id="KW-0732">Signal</keyword>
<dbReference type="InParanoid" id="A0A1Z5R4D7"/>
<dbReference type="AlphaFoldDB" id="A0A1Z5R4D7"/>
<proteinExistence type="predicted"/>
<reference evidence="3" key="2">
    <citation type="journal article" date="2018" name="Plant J.">
        <title>The Sorghum bicolor reference genome: improved assembly, gene annotations, a transcriptome atlas, and signatures of genome organization.</title>
        <authorList>
            <person name="McCormick R.F."/>
            <person name="Truong S.K."/>
            <person name="Sreedasyam A."/>
            <person name="Jenkins J."/>
            <person name="Shu S."/>
            <person name="Sims D."/>
            <person name="Kennedy M."/>
            <person name="Amirebrahimi M."/>
            <person name="Weers B.D."/>
            <person name="McKinley B."/>
            <person name="Mattison A."/>
            <person name="Morishige D.T."/>
            <person name="Grimwood J."/>
            <person name="Schmutz J."/>
            <person name="Mullet J.E."/>
        </authorList>
    </citation>
    <scope>NUCLEOTIDE SEQUENCE [LARGE SCALE GENOMIC DNA]</scope>
    <source>
        <strain evidence="3">cv. BTx623</strain>
    </source>
</reference>
<evidence type="ECO:0000256" key="1">
    <source>
        <dbReference type="SAM" id="SignalP"/>
    </source>
</evidence>
<dbReference type="EMBL" id="CM000768">
    <property type="protein sequence ID" value="OQU78409.1"/>
    <property type="molecule type" value="Genomic_DNA"/>
</dbReference>
<accession>A0A1Z5R4D7</accession>
<dbReference type="Proteomes" id="UP000000768">
    <property type="component" value="Chromosome 9"/>
</dbReference>
<name>A0A1Z5R4D7_SORBI</name>
<evidence type="ECO:0000313" key="2">
    <source>
        <dbReference type="EMBL" id="OQU78409.1"/>
    </source>
</evidence>
<protein>
    <recommendedName>
        <fullName evidence="4">Secreted protein</fullName>
    </recommendedName>
</protein>
<reference evidence="2 3" key="1">
    <citation type="journal article" date="2009" name="Nature">
        <title>The Sorghum bicolor genome and the diversification of grasses.</title>
        <authorList>
            <person name="Paterson A.H."/>
            <person name="Bowers J.E."/>
            <person name="Bruggmann R."/>
            <person name="Dubchak I."/>
            <person name="Grimwood J."/>
            <person name="Gundlach H."/>
            <person name="Haberer G."/>
            <person name="Hellsten U."/>
            <person name="Mitros T."/>
            <person name="Poliakov A."/>
            <person name="Schmutz J."/>
            <person name="Spannagl M."/>
            <person name="Tang H."/>
            <person name="Wang X."/>
            <person name="Wicker T."/>
            <person name="Bharti A.K."/>
            <person name="Chapman J."/>
            <person name="Feltus F.A."/>
            <person name="Gowik U."/>
            <person name="Grigoriev I.V."/>
            <person name="Lyons E."/>
            <person name="Maher C.A."/>
            <person name="Martis M."/>
            <person name="Narechania A."/>
            <person name="Otillar R.P."/>
            <person name="Penning B.W."/>
            <person name="Salamov A.A."/>
            <person name="Wang Y."/>
            <person name="Zhang L."/>
            <person name="Carpita N.C."/>
            <person name="Freeling M."/>
            <person name="Gingle A.R."/>
            <person name="Hash C.T."/>
            <person name="Keller B."/>
            <person name="Klein P."/>
            <person name="Kresovich S."/>
            <person name="McCann M.C."/>
            <person name="Ming R."/>
            <person name="Peterson D.G."/>
            <person name="Mehboob-ur-Rahman"/>
            <person name="Ware D."/>
            <person name="Westhoff P."/>
            <person name="Mayer K.F."/>
            <person name="Messing J."/>
            <person name="Rokhsar D.S."/>
        </authorList>
    </citation>
    <scope>NUCLEOTIDE SEQUENCE [LARGE SCALE GENOMIC DNA]</scope>
    <source>
        <strain evidence="3">cv. BTx623</strain>
    </source>
</reference>
<feature type="chain" id="PRO_5012238792" description="Secreted protein" evidence="1">
    <location>
        <begin position="20"/>
        <end position="199"/>
    </location>
</feature>
<evidence type="ECO:0008006" key="4">
    <source>
        <dbReference type="Google" id="ProtNLM"/>
    </source>
</evidence>
<keyword evidence="3" id="KW-1185">Reference proteome</keyword>